<accession>A0A1D6PJM8</accession>
<gene>
    <name evidence="7" type="ORF">ZEAMMB73_Zm00001d048364</name>
</gene>
<feature type="compositionally biased region" description="Basic and acidic residues" evidence="5">
    <location>
        <begin position="31"/>
        <end position="64"/>
    </location>
</feature>
<feature type="compositionally biased region" description="Basic and acidic residues" evidence="5">
    <location>
        <begin position="841"/>
        <end position="855"/>
    </location>
</feature>
<dbReference type="FunFam" id="3.30.70.330:FF:001525">
    <property type="entry name" value="RNA-binding (RRM/RBD/RNP motifs) family protein"/>
    <property type="match status" value="1"/>
</dbReference>
<feature type="compositionally biased region" description="Basic and acidic residues" evidence="5">
    <location>
        <begin position="71"/>
        <end position="153"/>
    </location>
</feature>
<feature type="compositionally biased region" description="Basic and acidic residues" evidence="5">
    <location>
        <begin position="337"/>
        <end position="350"/>
    </location>
</feature>
<keyword evidence="3" id="KW-0508">mRNA splicing</keyword>
<keyword evidence="1" id="KW-0507">mRNA processing</keyword>
<feature type="compositionally biased region" description="Basic and acidic residues" evidence="5">
    <location>
        <begin position="161"/>
        <end position="175"/>
    </location>
</feature>
<dbReference type="OMA" id="EYVEMAH"/>
<dbReference type="InterPro" id="IPR012677">
    <property type="entry name" value="Nucleotide-bd_a/b_plait_sf"/>
</dbReference>
<sequence length="976" mass="108919">MSRKIYGENDSERIASDGTAARTRPLSIKDIMLRREKKAASESKKAKEGLENGKDKSTHLERGRDHKSRKDPRDMPVEGSRKEKNRDATREGAKKEKPRHIPREYSRKEDMRYAPKEVPKDNSRDRSNTDAKMDDLKDAPNVPEKESLRDAPRKASKKRRPSGDDNHSGSKDKGIHHSQKLSTSMSGRADESKTRTLSEIRERKGDVMRSEYQKEPGKRWNDEINDDDKLKFKSEKLRNETKRKDRSFDNERSLEVGPVLKRHDSARFQDSKHSDRNAGRNEYATPYHGESELKRRRSRSRDHDRERYSRSISPPLREQRYNYRGRDFGNPPYYSMEKSRGKYAEVDKQRSSGSGGYIGGLHQRYESRLGGYSPRKKKTSLQAEQATTKTPSKVIQSPEKKSATWDQPPVKANQSNFPTTFLPTVGQMAPTPFSFSVIKDPSTTAVTMLAGNSLTADSVQLTQATRPLRRLHIENLPDSATEDKLIDCLNDFLLSTGSKLQRSKPCLSCTINREKRQAFVEFLTPEDATAAISFDGRSLNGSVLRIRRPKEYVETVNVTPKKAEETALISDVVADSPYKIFIAGIAGVISSKMLMEIVSAFGPLAAYRFLFNNELGGPCAFLEYADRSVTSKACAGLNGMMLGGRVLTAVHVFPNPHVEAANEASPFYGIPDNAKLLLKEPTKVLQLKNVFEREEYMLLSKSELEETLEDVRVECTSMDKIHRFGAVKSVNVVEYPAAGVSAAEENIVELKIECTEFSDTENIAKAVSEYSVPIIPSIDVLNHSVASDTKDVDLIPESQDQKDKHLPSNAALCESEAPVADEDAELDETQSRAALPTPQHAEADHTEAAVDENKHTGAGKVTATATDDDAVEKSHGDPRTSETCNPAGPTDKAEKPGRYSEQGAGDVTEDRPEKEAQAVGTSDTGFVFEPGSVLVEFLREEAACMAAHSLHGRRFGNRTVHAGYAPYDLYLQKYPR</sequence>
<dbReference type="Gene3D" id="3.30.70.330">
    <property type="match status" value="4"/>
</dbReference>
<keyword evidence="2 4" id="KW-0694">RNA-binding</keyword>
<dbReference type="ExpressionAtlas" id="A0A1D6PJM8">
    <property type="expression patterns" value="baseline and differential"/>
</dbReference>
<dbReference type="SMR" id="A0A1D6PJM8"/>
<evidence type="ECO:0000256" key="3">
    <source>
        <dbReference type="ARBA" id="ARBA00023187"/>
    </source>
</evidence>
<dbReference type="SUPFAM" id="SSF54928">
    <property type="entry name" value="RNA-binding domain, RBD"/>
    <property type="match status" value="2"/>
</dbReference>
<evidence type="ECO:0000256" key="2">
    <source>
        <dbReference type="ARBA" id="ARBA00022884"/>
    </source>
</evidence>
<dbReference type="IntAct" id="A0A1D6PJM8">
    <property type="interactions" value="4"/>
</dbReference>
<name>A0A1D6PJM8_MAIZE</name>
<feature type="compositionally biased region" description="Basic and acidic residues" evidence="5">
    <location>
        <begin position="188"/>
        <end position="254"/>
    </location>
</feature>
<dbReference type="PROSITE" id="PS50102">
    <property type="entry name" value="RRM"/>
    <property type="match status" value="2"/>
</dbReference>
<evidence type="ECO:0000313" key="7">
    <source>
        <dbReference type="EMBL" id="AQL09504.1"/>
    </source>
</evidence>
<feature type="domain" description="RRM" evidence="6">
    <location>
        <begin position="578"/>
        <end position="647"/>
    </location>
</feature>
<feature type="compositionally biased region" description="Polar residues" evidence="5">
    <location>
        <begin position="380"/>
        <end position="395"/>
    </location>
</feature>
<proteinExistence type="predicted"/>
<feature type="compositionally biased region" description="Basic and acidic residues" evidence="5">
    <location>
        <begin position="1"/>
        <end position="15"/>
    </location>
</feature>
<organism evidence="7">
    <name type="scientific">Zea mays</name>
    <name type="common">Maize</name>
    <dbReference type="NCBI Taxonomy" id="4577"/>
    <lineage>
        <taxon>Eukaryota</taxon>
        <taxon>Viridiplantae</taxon>
        <taxon>Streptophyta</taxon>
        <taxon>Embryophyta</taxon>
        <taxon>Tracheophyta</taxon>
        <taxon>Spermatophyta</taxon>
        <taxon>Magnoliopsida</taxon>
        <taxon>Liliopsida</taxon>
        <taxon>Poales</taxon>
        <taxon>Poaceae</taxon>
        <taxon>PACMAD clade</taxon>
        <taxon>Panicoideae</taxon>
        <taxon>Andropogonodae</taxon>
        <taxon>Andropogoneae</taxon>
        <taxon>Tripsacinae</taxon>
        <taxon>Zea</taxon>
    </lineage>
</organism>
<evidence type="ECO:0000256" key="1">
    <source>
        <dbReference type="ARBA" id="ARBA00022664"/>
    </source>
</evidence>
<dbReference type="FunFam" id="3.30.70.330:FF:001380">
    <property type="entry name" value="RNA-binding (RRM/RBD/RNP motifs) family protein"/>
    <property type="match status" value="1"/>
</dbReference>
<dbReference type="FunFam" id="3.30.70.330:FF:000879">
    <property type="entry name" value="Splicing factor U2af large subunit A"/>
    <property type="match status" value="1"/>
</dbReference>
<feature type="region of interest" description="Disordered" evidence="5">
    <location>
        <begin position="820"/>
        <end position="912"/>
    </location>
</feature>
<dbReference type="STRING" id="4577.A0A1D6PJM8"/>
<dbReference type="EMBL" id="CM000785">
    <property type="protein sequence ID" value="AQL09504.1"/>
    <property type="molecule type" value="Genomic_DNA"/>
</dbReference>
<evidence type="ECO:0000259" key="6">
    <source>
        <dbReference type="PROSITE" id="PS50102"/>
    </source>
</evidence>
<evidence type="ECO:0000256" key="4">
    <source>
        <dbReference type="PROSITE-ProRule" id="PRU00176"/>
    </source>
</evidence>
<dbReference type="GO" id="GO:0008380">
    <property type="term" value="P:RNA splicing"/>
    <property type="evidence" value="ECO:0007669"/>
    <property type="project" value="UniProtKB-KW"/>
</dbReference>
<feature type="compositionally biased region" description="Basic and acidic residues" evidence="5">
    <location>
        <begin position="317"/>
        <end position="327"/>
    </location>
</feature>
<reference evidence="7" key="1">
    <citation type="submission" date="2015-12" db="EMBL/GenBank/DDBJ databases">
        <title>Update maize B73 reference genome by single molecule sequencing technologies.</title>
        <authorList>
            <consortium name="Maize Genome Sequencing Project"/>
            <person name="Ware D."/>
        </authorList>
    </citation>
    <scope>NUCLEOTIDE SEQUENCE</scope>
    <source>
        <tissue evidence="7">Seedling</tissue>
    </source>
</reference>
<dbReference type="PaxDb" id="4577-GRMZM2G126839_P01"/>
<dbReference type="Pfam" id="PF00076">
    <property type="entry name" value="RRM_1"/>
    <property type="match status" value="2"/>
</dbReference>
<dbReference type="AlphaFoldDB" id="A0A1D6PJM8"/>
<dbReference type="FunCoup" id="A0A1D6PJM8">
    <property type="interactions" value="245"/>
</dbReference>
<dbReference type="PANTHER" id="PTHR23139">
    <property type="entry name" value="RNA-BINDING PROTEIN"/>
    <property type="match status" value="1"/>
</dbReference>
<dbReference type="SMART" id="SM00360">
    <property type="entry name" value="RRM"/>
    <property type="match status" value="2"/>
</dbReference>
<protein>
    <submittedName>
        <fullName evidence="7">RNA-binding (RRM/RBD/RNP motifs) family protein</fullName>
    </submittedName>
</protein>
<evidence type="ECO:0000256" key="5">
    <source>
        <dbReference type="SAM" id="MobiDB-lite"/>
    </source>
</evidence>
<dbReference type="InterPro" id="IPR035979">
    <property type="entry name" value="RBD_domain_sf"/>
</dbReference>
<dbReference type="GO" id="GO:0003723">
    <property type="term" value="F:RNA binding"/>
    <property type="evidence" value="ECO:0007669"/>
    <property type="project" value="UniProtKB-UniRule"/>
</dbReference>
<dbReference type="InParanoid" id="A0A1D6PJM8"/>
<feature type="compositionally biased region" description="Basic and acidic residues" evidence="5">
    <location>
        <begin position="261"/>
        <end position="279"/>
    </location>
</feature>
<dbReference type="eggNOG" id="KOG0120">
    <property type="taxonomic scope" value="Eukaryota"/>
</dbReference>
<dbReference type="InterPro" id="IPR000504">
    <property type="entry name" value="RRM_dom"/>
</dbReference>
<feature type="region of interest" description="Disordered" evidence="5">
    <location>
        <begin position="1"/>
        <end position="410"/>
    </location>
</feature>
<feature type="domain" description="RRM" evidence="6">
    <location>
        <begin position="469"/>
        <end position="551"/>
    </location>
</feature>
<dbReference type="GO" id="GO:0006397">
    <property type="term" value="P:mRNA processing"/>
    <property type="evidence" value="ECO:0007669"/>
    <property type="project" value="UniProtKB-KW"/>
</dbReference>
<feature type="compositionally biased region" description="Basic and acidic residues" evidence="5">
    <location>
        <begin position="871"/>
        <end position="880"/>
    </location>
</feature>